<feature type="domain" description="XdhC- CoxI" evidence="1">
    <location>
        <begin position="256"/>
        <end position="307"/>
    </location>
</feature>
<dbReference type="Pfam" id="PF13478">
    <property type="entry name" value="XdhC_C"/>
    <property type="match status" value="1"/>
</dbReference>
<dbReference type="EMBL" id="DXIQ01000028">
    <property type="protein sequence ID" value="HIV38337.1"/>
    <property type="molecule type" value="Genomic_DNA"/>
</dbReference>
<organism evidence="3 4">
    <name type="scientific">Candidatus Blautia stercorigallinarum</name>
    <dbReference type="NCBI Taxonomy" id="2838501"/>
    <lineage>
        <taxon>Bacteria</taxon>
        <taxon>Bacillati</taxon>
        <taxon>Bacillota</taxon>
        <taxon>Clostridia</taxon>
        <taxon>Lachnospirales</taxon>
        <taxon>Lachnospiraceae</taxon>
        <taxon>Blautia</taxon>
    </lineage>
</organism>
<dbReference type="InterPro" id="IPR052698">
    <property type="entry name" value="MoCofactor_Util/Proc"/>
</dbReference>
<dbReference type="PANTHER" id="PTHR30388">
    <property type="entry name" value="ALDEHYDE OXIDOREDUCTASE MOLYBDENUM COFACTOR ASSEMBLY PROTEIN"/>
    <property type="match status" value="1"/>
</dbReference>
<evidence type="ECO:0000259" key="1">
    <source>
        <dbReference type="Pfam" id="PF02625"/>
    </source>
</evidence>
<reference evidence="3" key="2">
    <citation type="submission" date="2021-04" db="EMBL/GenBank/DDBJ databases">
        <authorList>
            <person name="Gilroy R."/>
        </authorList>
    </citation>
    <scope>NUCLEOTIDE SEQUENCE</scope>
    <source>
        <strain evidence="3">CHK195-9823</strain>
    </source>
</reference>
<dbReference type="Gene3D" id="3.40.50.720">
    <property type="entry name" value="NAD(P)-binding Rossmann-like Domain"/>
    <property type="match status" value="1"/>
</dbReference>
<dbReference type="Pfam" id="PF02625">
    <property type="entry name" value="XdhC_CoxI"/>
    <property type="match status" value="1"/>
</dbReference>
<evidence type="ECO:0000313" key="3">
    <source>
        <dbReference type="EMBL" id="HIV38337.1"/>
    </source>
</evidence>
<dbReference type="InterPro" id="IPR036291">
    <property type="entry name" value="NAD(P)-bd_dom_sf"/>
</dbReference>
<proteinExistence type="predicted"/>
<dbReference type="SUPFAM" id="SSF51735">
    <property type="entry name" value="NAD(P)-binding Rossmann-fold domains"/>
    <property type="match status" value="1"/>
</dbReference>
<dbReference type="AlphaFoldDB" id="A0A9D1PDH0"/>
<reference evidence="3" key="1">
    <citation type="journal article" date="2021" name="PeerJ">
        <title>Extensive microbial diversity within the chicken gut microbiome revealed by metagenomics and culture.</title>
        <authorList>
            <person name="Gilroy R."/>
            <person name="Ravi A."/>
            <person name="Getino M."/>
            <person name="Pursley I."/>
            <person name="Horton D.L."/>
            <person name="Alikhan N.F."/>
            <person name="Baker D."/>
            <person name="Gharbi K."/>
            <person name="Hall N."/>
            <person name="Watson M."/>
            <person name="Adriaenssens E.M."/>
            <person name="Foster-Nyarko E."/>
            <person name="Jarju S."/>
            <person name="Secka A."/>
            <person name="Antonio M."/>
            <person name="Oren A."/>
            <person name="Chaudhuri R.R."/>
            <person name="La Ragione R."/>
            <person name="Hildebrand F."/>
            <person name="Pallen M.J."/>
        </authorList>
    </citation>
    <scope>NUCLEOTIDE SEQUENCE</scope>
    <source>
        <strain evidence="3">CHK195-9823</strain>
    </source>
</reference>
<evidence type="ECO:0000313" key="4">
    <source>
        <dbReference type="Proteomes" id="UP000886814"/>
    </source>
</evidence>
<dbReference type="InterPro" id="IPR003777">
    <property type="entry name" value="XdhC_CoxI"/>
</dbReference>
<feature type="domain" description="XdhC Rossmann" evidence="2">
    <location>
        <begin position="83"/>
        <end position="225"/>
    </location>
</feature>
<name>A0A9D1PDH0_9FIRM</name>
<evidence type="ECO:0000259" key="2">
    <source>
        <dbReference type="Pfam" id="PF13478"/>
    </source>
</evidence>
<dbReference type="Proteomes" id="UP000886814">
    <property type="component" value="Unassembled WGS sequence"/>
</dbReference>
<protein>
    <submittedName>
        <fullName evidence="3">XdhC family protein</fullName>
    </submittedName>
</protein>
<sequence>MTELYHLIASCNPNRQTLILTALEGEAKGEKAFVVDGVLQWESKKGGFFSQISDTLPDVSAPGIITENNTRIFCEFPAHEQKLVICGAGHVSIPVIQIGRMIGCTVTVLEDRPKFADNARRAGADTVLCEPFEEGLKKIPGDPDTYFIIVTRGHRYDQVCLEKIMKKEHAYIGMMGSRARTVKVKQALLEQGADPQVLESVHTPIGLPIGGETPEEIGVSIIAEVIQEKNRCRKRGGFTKEILRAILDEKDKDIKKVLATIVTKKGSSPREAGTKMLVYQDGRTVGTIGGGCLEADIIQRSLRLMSQENLSLVLHHADMTGKDAEDEGMVCGGMVDVLLEVL</sequence>
<comment type="caution">
    <text evidence="3">The sequence shown here is derived from an EMBL/GenBank/DDBJ whole genome shotgun (WGS) entry which is preliminary data.</text>
</comment>
<accession>A0A9D1PDH0</accession>
<gene>
    <name evidence="3" type="ORF">H9747_04960</name>
</gene>
<dbReference type="PANTHER" id="PTHR30388:SF6">
    <property type="entry name" value="XANTHINE DEHYDROGENASE SUBUNIT A-RELATED"/>
    <property type="match status" value="1"/>
</dbReference>
<dbReference type="InterPro" id="IPR027051">
    <property type="entry name" value="XdhC_Rossmann_dom"/>
</dbReference>